<dbReference type="Gene3D" id="3.90.1210.10">
    <property type="entry name" value="Antifreeze-like/N-acetylneuraminic acid synthase C-terminal domain"/>
    <property type="match status" value="1"/>
</dbReference>
<dbReference type="AlphaFoldDB" id="X1J4D9"/>
<name>X1J4D9_9ZZZZ</name>
<feature type="non-terminal residue" evidence="2">
    <location>
        <position position="1"/>
    </location>
</feature>
<dbReference type="SMART" id="SM00858">
    <property type="entry name" value="SAF"/>
    <property type="match status" value="1"/>
</dbReference>
<evidence type="ECO:0000259" key="1">
    <source>
        <dbReference type="PROSITE" id="PS50844"/>
    </source>
</evidence>
<dbReference type="EMBL" id="BARU01036418">
    <property type="protein sequence ID" value="GAH89576.1"/>
    <property type="molecule type" value="Genomic_DNA"/>
</dbReference>
<dbReference type="PROSITE" id="PS50844">
    <property type="entry name" value="AFP_LIKE"/>
    <property type="match status" value="1"/>
</dbReference>
<proteinExistence type="predicted"/>
<sequence length="132" mass="15079">SISSGSKENLASAPYIFLDKVKCFSNTFAPAIYAPIEEMEEYVSGISFISKTLKTPVDKNDLIKYQNMKTIFEKSIVAKKNLEKGHIINREDIDFKKPGNGIRADKYKIVLGKKLKKNLLKDEKIHFEYLES</sequence>
<dbReference type="InterPro" id="IPR006190">
    <property type="entry name" value="SAF_AFP_Neu5Ac"/>
</dbReference>
<reference evidence="2" key="1">
    <citation type="journal article" date="2014" name="Front. Microbiol.">
        <title>High frequency of phylogenetically diverse reductive dehalogenase-homologous genes in deep subseafloor sedimentary metagenomes.</title>
        <authorList>
            <person name="Kawai M."/>
            <person name="Futagami T."/>
            <person name="Toyoda A."/>
            <person name="Takaki Y."/>
            <person name="Nishi S."/>
            <person name="Hori S."/>
            <person name="Arai W."/>
            <person name="Tsubouchi T."/>
            <person name="Morono Y."/>
            <person name="Uchiyama I."/>
            <person name="Ito T."/>
            <person name="Fujiyama A."/>
            <person name="Inagaki F."/>
            <person name="Takami H."/>
        </authorList>
    </citation>
    <scope>NUCLEOTIDE SEQUENCE</scope>
    <source>
        <strain evidence="2">Expedition CK06-06</strain>
    </source>
</reference>
<feature type="domain" description="AFP-like" evidence="1">
    <location>
        <begin position="75"/>
        <end position="132"/>
    </location>
</feature>
<dbReference type="Pfam" id="PF08666">
    <property type="entry name" value="SAF"/>
    <property type="match status" value="1"/>
</dbReference>
<dbReference type="PANTHER" id="PTHR42966:SF1">
    <property type="entry name" value="SIALIC ACID SYNTHASE"/>
    <property type="match status" value="1"/>
</dbReference>
<dbReference type="PANTHER" id="PTHR42966">
    <property type="entry name" value="N-ACETYLNEURAMINATE SYNTHASE"/>
    <property type="match status" value="1"/>
</dbReference>
<gene>
    <name evidence="2" type="ORF">S03H2_56868</name>
</gene>
<comment type="caution">
    <text evidence="2">The sequence shown here is derived from an EMBL/GenBank/DDBJ whole genome shotgun (WGS) entry which is preliminary data.</text>
</comment>
<dbReference type="CDD" id="cd11615">
    <property type="entry name" value="SAF_NeuB_like"/>
    <property type="match status" value="1"/>
</dbReference>
<dbReference type="InterPro" id="IPR051690">
    <property type="entry name" value="PseI-like"/>
</dbReference>
<organism evidence="2">
    <name type="scientific">marine sediment metagenome</name>
    <dbReference type="NCBI Taxonomy" id="412755"/>
    <lineage>
        <taxon>unclassified sequences</taxon>
        <taxon>metagenomes</taxon>
        <taxon>ecological metagenomes</taxon>
    </lineage>
</organism>
<dbReference type="InterPro" id="IPR036732">
    <property type="entry name" value="AFP_Neu5c_C_sf"/>
</dbReference>
<dbReference type="GO" id="GO:0047444">
    <property type="term" value="F:N-acylneuraminate-9-phosphate synthase activity"/>
    <property type="evidence" value="ECO:0007669"/>
    <property type="project" value="TreeGrafter"/>
</dbReference>
<dbReference type="SUPFAM" id="SSF51269">
    <property type="entry name" value="AFP III-like domain"/>
    <property type="match status" value="1"/>
</dbReference>
<dbReference type="InterPro" id="IPR013974">
    <property type="entry name" value="SAF"/>
</dbReference>
<dbReference type="InterPro" id="IPR057736">
    <property type="entry name" value="SAF_PseI/NeuA/NeuB"/>
</dbReference>
<protein>
    <recommendedName>
        <fullName evidence="1">AFP-like domain-containing protein</fullName>
    </recommendedName>
</protein>
<evidence type="ECO:0000313" key="2">
    <source>
        <dbReference type="EMBL" id="GAH89576.1"/>
    </source>
</evidence>
<accession>X1J4D9</accession>